<dbReference type="PANTHER" id="PTHR35446">
    <property type="entry name" value="SI:CH211-175M2.5"/>
    <property type="match status" value="1"/>
</dbReference>
<dbReference type="Gene3D" id="1.20.1290.10">
    <property type="entry name" value="AhpD-like"/>
    <property type="match status" value="1"/>
</dbReference>
<evidence type="ECO:0000259" key="1">
    <source>
        <dbReference type="Pfam" id="PF02627"/>
    </source>
</evidence>
<dbReference type="Proteomes" id="UP001324380">
    <property type="component" value="Chromosome"/>
</dbReference>
<dbReference type="SUPFAM" id="SSF69118">
    <property type="entry name" value="AhpD-like"/>
    <property type="match status" value="1"/>
</dbReference>
<dbReference type="Pfam" id="PF02627">
    <property type="entry name" value="CMD"/>
    <property type="match status" value="1"/>
</dbReference>
<accession>A0ABZ0TDC0</accession>
<organism evidence="2 3">
    <name type="scientific">Mucilaginibacter sabulilitoris</name>
    <dbReference type="NCBI Taxonomy" id="1173583"/>
    <lineage>
        <taxon>Bacteria</taxon>
        <taxon>Pseudomonadati</taxon>
        <taxon>Bacteroidota</taxon>
        <taxon>Sphingobacteriia</taxon>
        <taxon>Sphingobacteriales</taxon>
        <taxon>Sphingobacteriaceae</taxon>
        <taxon>Mucilaginibacter</taxon>
    </lineage>
</organism>
<dbReference type="EMBL" id="CP139558">
    <property type="protein sequence ID" value="WPU91200.1"/>
    <property type="molecule type" value="Genomic_DNA"/>
</dbReference>
<evidence type="ECO:0000313" key="2">
    <source>
        <dbReference type="EMBL" id="WPU91200.1"/>
    </source>
</evidence>
<dbReference type="InterPro" id="IPR029032">
    <property type="entry name" value="AhpD-like"/>
</dbReference>
<gene>
    <name evidence="2" type="ORF">SNE25_17935</name>
</gene>
<dbReference type="PANTHER" id="PTHR35446:SF3">
    <property type="entry name" value="CMD DOMAIN-CONTAINING PROTEIN"/>
    <property type="match status" value="1"/>
</dbReference>
<keyword evidence="3" id="KW-1185">Reference proteome</keyword>
<evidence type="ECO:0000313" key="3">
    <source>
        <dbReference type="Proteomes" id="UP001324380"/>
    </source>
</evidence>
<feature type="domain" description="Carboxymuconolactone decarboxylase-like" evidence="1">
    <location>
        <begin position="41"/>
        <end position="87"/>
    </location>
</feature>
<proteinExistence type="predicted"/>
<dbReference type="InterPro" id="IPR003779">
    <property type="entry name" value="CMD-like"/>
</dbReference>
<sequence length="184" mass="19401">MARLKAIDPSEATGKTKELFNTIQGKLGVVPNMMRTMGNSPALLEGYLNLSGALSHGALGAKTGELLALTISENNSCDYCVAAHAYISEKLVHIDASTIENARRASFADVKTEAAFKFANTLLAKKGLVNDSDVDAVKAAGFTDGEIGEIVGHVALNILTNYFNNTADTEVDFPAAKALQPVEA</sequence>
<reference evidence="2 3" key="1">
    <citation type="submission" date="2023-11" db="EMBL/GenBank/DDBJ databases">
        <title>Analysis of the Genomes of Mucilaginibacter gossypii cycad 4 and M. sabulilitoris SNA2: microbes with the potential for plant growth promotion.</title>
        <authorList>
            <person name="Hirsch A.M."/>
            <person name="Humm E."/>
            <person name="Rubbi M."/>
            <person name="Del Vecchio G."/>
            <person name="Ha S.M."/>
            <person name="Pellegrini M."/>
            <person name="Gunsalus R.P."/>
        </authorList>
    </citation>
    <scope>NUCLEOTIDE SEQUENCE [LARGE SCALE GENOMIC DNA]</scope>
    <source>
        <strain evidence="2 3">SNA2</strain>
    </source>
</reference>
<dbReference type="RefSeq" id="WP_321560367.1">
    <property type="nucleotide sequence ID" value="NZ_CP139558.1"/>
</dbReference>
<protein>
    <submittedName>
        <fullName evidence="2">Carboxymuconolactone decarboxylase family protein</fullName>
    </submittedName>
</protein>
<name>A0ABZ0TDC0_9SPHI</name>